<keyword evidence="2" id="KW-0472">Membrane</keyword>
<name>A0A8H4LBH7_9HYPO</name>
<dbReference type="AlphaFoldDB" id="A0A8H4LBH7"/>
<gene>
    <name evidence="3" type="ORF">FALBO_6527</name>
</gene>
<keyword evidence="2" id="KW-0812">Transmembrane</keyword>
<dbReference type="EMBL" id="JAADYS010000852">
    <property type="protein sequence ID" value="KAF4466600.1"/>
    <property type="molecule type" value="Genomic_DNA"/>
</dbReference>
<accession>A0A8H4LBH7</accession>
<feature type="compositionally biased region" description="Low complexity" evidence="1">
    <location>
        <begin position="92"/>
        <end position="106"/>
    </location>
</feature>
<sequence>MSDVPNEPRGLNSLQTNILASVLAGTAFFALIVAIALFLFKKAPPAPYEPRGRAGARAPERRTQPQHLAEEYPLGPFRMTARHQPLTDHLGPRANNGPGAINNGPRVAHNGPPRALNVPQPIGNNARANRARATYTVPEERPQSLTVSTTIQSINEAAEGLTDAQVRQQHWDSVLEAPTTTVSFCLADNNASAAKDKPAGGDVARAA</sequence>
<keyword evidence="4" id="KW-1185">Reference proteome</keyword>
<evidence type="ECO:0000313" key="4">
    <source>
        <dbReference type="Proteomes" id="UP000554235"/>
    </source>
</evidence>
<proteinExistence type="predicted"/>
<feature type="transmembrane region" description="Helical" evidence="2">
    <location>
        <begin position="18"/>
        <end position="40"/>
    </location>
</feature>
<evidence type="ECO:0000256" key="2">
    <source>
        <dbReference type="SAM" id="Phobius"/>
    </source>
</evidence>
<protein>
    <submittedName>
        <fullName evidence="3">Uncharacterized protein</fullName>
    </submittedName>
</protein>
<keyword evidence="2" id="KW-1133">Transmembrane helix</keyword>
<feature type="region of interest" description="Disordered" evidence="1">
    <location>
        <begin position="47"/>
        <end position="131"/>
    </location>
</feature>
<reference evidence="3 4" key="1">
    <citation type="submission" date="2020-01" db="EMBL/GenBank/DDBJ databases">
        <title>Identification and distribution of gene clusters putatively required for synthesis of sphingolipid metabolism inhibitors in phylogenetically diverse species of the filamentous fungus Fusarium.</title>
        <authorList>
            <person name="Kim H.-S."/>
            <person name="Busman M."/>
            <person name="Brown D.W."/>
            <person name="Divon H."/>
            <person name="Uhlig S."/>
            <person name="Proctor R.H."/>
        </authorList>
    </citation>
    <scope>NUCLEOTIDE SEQUENCE [LARGE SCALE GENOMIC DNA]</scope>
    <source>
        <strain evidence="3 4">NRRL 20459</strain>
    </source>
</reference>
<organism evidence="3 4">
    <name type="scientific">Fusarium albosuccineum</name>
    <dbReference type="NCBI Taxonomy" id="1237068"/>
    <lineage>
        <taxon>Eukaryota</taxon>
        <taxon>Fungi</taxon>
        <taxon>Dikarya</taxon>
        <taxon>Ascomycota</taxon>
        <taxon>Pezizomycotina</taxon>
        <taxon>Sordariomycetes</taxon>
        <taxon>Hypocreomycetidae</taxon>
        <taxon>Hypocreales</taxon>
        <taxon>Nectriaceae</taxon>
        <taxon>Fusarium</taxon>
        <taxon>Fusarium decemcellulare species complex</taxon>
    </lineage>
</organism>
<evidence type="ECO:0000256" key="1">
    <source>
        <dbReference type="SAM" id="MobiDB-lite"/>
    </source>
</evidence>
<evidence type="ECO:0000313" key="3">
    <source>
        <dbReference type="EMBL" id="KAF4466600.1"/>
    </source>
</evidence>
<comment type="caution">
    <text evidence="3">The sequence shown here is derived from an EMBL/GenBank/DDBJ whole genome shotgun (WGS) entry which is preliminary data.</text>
</comment>
<dbReference type="Proteomes" id="UP000554235">
    <property type="component" value="Unassembled WGS sequence"/>
</dbReference>